<dbReference type="Pfam" id="PF01546">
    <property type="entry name" value="Peptidase_M20"/>
    <property type="match status" value="1"/>
</dbReference>
<dbReference type="InterPro" id="IPR051458">
    <property type="entry name" value="Cyt/Met_Dipeptidase"/>
</dbReference>
<evidence type="ECO:0000313" key="5">
    <source>
        <dbReference type="Proteomes" id="UP000715095"/>
    </source>
</evidence>
<dbReference type="Gene3D" id="3.30.70.360">
    <property type="match status" value="1"/>
</dbReference>
<keyword evidence="1" id="KW-0645">Protease</keyword>
<comment type="caution">
    <text evidence="4">The sequence shown here is derived from an EMBL/GenBank/DDBJ whole genome shotgun (WGS) entry which is preliminary data.</text>
</comment>
<dbReference type="InterPro" id="IPR002933">
    <property type="entry name" value="Peptidase_M20"/>
</dbReference>
<keyword evidence="2" id="KW-0479">Metal-binding</keyword>
<organism evidence="4 5">
    <name type="scientific">Sutterella massiliensis</name>
    <dbReference type="NCBI Taxonomy" id="1816689"/>
    <lineage>
        <taxon>Bacteria</taxon>
        <taxon>Pseudomonadati</taxon>
        <taxon>Pseudomonadota</taxon>
        <taxon>Betaproteobacteria</taxon>
        <taxon>Burkholderiales</taxon>
        <taxon>Sutterellaceae</taxon>
        <taxon>Sutterella</taxon>
    </lineage>
</organism>
<dbReference type="PANTHER" id="PTHR43270">
    <property type="entry name" value="BETA-ALA-HIS DIPEPTIDASE"/>
    <property type="match status" value="1"/>
</dbReference>
<sequence length="469" mass="51586">MKKEDFIRTAWSGETLEALSAFVRIPSKSTAFDPHWEKNGFLTQALEEAALWGRKLFPSATFEICRKPGIPPALFVEIPATLGHDGDPAFFYGHFDKQPETEGWSDGLGPWTPVVKDGRLYGRGAADDGYSFYMALTAVKSLECAGIAHARIVGLFETNEESGSYGLKDFLLELQPRFGRPAFLGILDLSLCDYNRVWLTQSLRGVVSFRLTVEVLESPVHSGSASGIVPSSFAVMRALLDRLEDPLTGRVKLSAFHTQMPERHHKTLEQSAKLRGEAVWKSFPWKDATEPRSRDPREAIVLNTWEPTLSVLGADGLPSSAQASALIRPSTSLLLSFRIPPYVDAKTALAQAEEVLMHDIPCSATVTIDDKRAESGFDVPALAPWLEAALDEASIKYFGNPCERIFEGATIGTMKDFGEIFPGSPFFNTGVLGTKEHAHAPDESIDLAYAEQLTKVIADVIEKIPRSKK</sequence>
<dbReference type="EMBL" id="JACJJC010000001">
    <property type="protein sequence ID" value="MBM6703082.1"/>
    <property type="molecule type" value="Genomic_DNA"/>
</dbReference>
<evidence type="ECO:0000256" key="2">
    <source>
        <dbReference type="ARBA" id="ARBA00022723"/>
    </source>
</evidence>
<dbReference type="RefSeq" id="WP_205101463.1">
    <property type="nucleotide sequence ID" value="NZ_JACJJC010000001.1"/>
</dbReference>
<dbReference type="PANTHER" id="PTHR43270:SF4">
    <property type="entry name" value="CARNOSINE DIPEPTIDASE 2, ISOFORM A"/>
    <property type="match status" value="1"/>
</dbReference>
<protein>
    <submittedName>
        <fullName evidence="4">M20/M25/M40 family metallo-hydrolase</fullName>
    </submittedName>
</protein>
<keyword evidence="3" id="KW-0378">Hydrolase</keyword>
<evidence type="ECO:0000313" key="4">
    <source>
        <dbReference type="EMBL" id="MBM6703082.1"/>
    </source>
</evidence>
<dbReference type="Proteomes" id="UP000715095">
    <property type="component" value="Unassembled WGS sequence"/>
</dbReference>
<proteinExistence type="predicted"/>
<dbReference type="SUPFAM" id="SSF53187">
    <property type="entry name" value="Zn-dependent exopeptidases"/>
    <property type="match status" value="1"/>
</dbReference>
<gene>
    <name evidence="4" type="ORF">H6A60_00945</name>
</gene>
<accession>A0ABS2DNY8</accession>
<reference evidence="4 5" key="1">
    <citation type="journal article" date="2021" name="Sci. Rep.">
        <title>The distribution of antibiotic resistance genes in chicken gut microbiota commensals.</title>
        <authorList>
            <person name="Juricova H."/>
            <person name="Matiasovicova J."/>
            <person name="Kubasova T."/>
            <person name="Cejkova D."/>
            <person name="Rychlik I."/>
        </authorList>
    </citation>
    <scope>NUCLEOTIDE SEQUENCE [LARGE SCALE GENOMIC DNA]</scope>
    <source>
        <strain evidence="4 5">An829</strain>
    </source>
</reference>
<dbReference type="Gene3D" id="3.40.630.10">
    <property type="entry name" value="Zn peptidases"/>
    <property type="match status" value="1"/>
</dbReference>
<evidence type="ECO:0000256" key="3">
    <source>
        <dbReference type="ARBA" id="ARBA00022801"/>
    </source>
</evidence>
<evidence type="ECO:0000256" key="1">
    <source>
        <dbReference type="ARBA" id="ARBA00022670"/>
    </source>
</evidence>
<name>A0ABS2DNY8_9BURK</name>
<keyword evidence="5" id="KW-1185">Reference proteome</keyword>